<dbReference type="Pfam" id="PF13585">
    <property type="entry name" value="CHU_C"/>
    <property type="match status" value="1"/>
</dbReference>
<dbReference type="RefSeq" id="WP_027414261.1">
    <property type="nucleotide sequence ID" value="NZ_BMWS01000013.1"/>
</dbReference>
<proteinExistence type="predicted"/>
<reference evidence="1 2" key="1">
    <citation type="journal article" date="2014" name="Int. J. Syst. Evol. Microbiol.">
        <title>Complete genome sequence of Corynebacterium casei LMG S-19264T (=DSM 44701T), isolated from a smear-ripened cheese.</title>
        <authorList>
            <consortium name="US DOE Joint Genome Institute (JGI-PGF)"/>
            <person name="Walter F."/>
            <person name="Albersmeier A."/>
            <person name="Kalinowski J."/>
            <person name="Ruckert C."/>
        </authorList>
    </citation>
    <scope>NUCLEOTIDE SEQUENCE [LARGE SCALE GENOMIC DNA]</scope>
    <source>
        <strain evidence="1 2">KCTC 12285</strain>
    </source>
</reference>
<protein>
    <recommendedName>
        <fullName evidence="3">Ig-like domain-containing protein</fullName>
    </recommendedName>
</protein>
<keyword evidence="2" id="KW-1185">Reference proteome</keyword>
<dbReference type="AlphaFoldDB" id="A0A918JWG5"/>
<dbReference type="EMBL" id="BMWS01000013">
    <property type="protein sequence ID" value="GGX19685.1"/>
    <property type="molecule type" value="Genomic_DNA"/>
</dbReference>
<evidence type="ECO:0008006" key="3">
    <source>
        <dbReference type="Google" id="ProtNLM"/>
    </source>
</evidence>
<gene>
    <name evidence="1" type="ORF">GCM10007384_21260</name>
</gene>
<organism evidence="1 2">
    <name type="scientific">Aquimarina muelleri</name>
    <dbReference type="NCBI Taxonomy" id="279356"/>
    <lineage>
        <taxon>Bacteria</taxon>
        <taxon>Pseudomonadati</taxon>
        <taxon>Bacteroidota</taxon>
        <taxon>Flavobacteriia</taxon>
        <taxon>Flavobacteriales</taxon>
        <taxon>Flavobacteriaceae</taxon>
        <taxon>Aquimarina</taxon>
    </lineage>
</organism>
<comment type="caution">
    <text evidence="1">The sequence shown here is derived from an EMBL/GenBank/DDBJ whole genome shotgun (WGS) entry which is preliminary data.</text>
</comment>
<dbReference type="Proteomes" id="UP000601108">
    <property type="component" value="Unassembled WGS sequence"/>
</dbReference>
<evidence type="ECO:0000313" key="2">
    <source>
        <dbReference type="Proteomes" id="UP000601108"/>
    </source>
</evidence>
<sequence length="686" mass="74633">MKKKLNPISLIAIVIGFLFSVQEVYTQQIDAPLFSIDGGGTTKQLCVNQNAPNRGAVAKTPSGFGPNTEYILELSDDTGIFSDATTRTLTTFTSSAAIPPNGDIVFPSFPIPTDLRGENYSLRVRVPASNYIGMVRTRVIIYYFDFSEGVTLTGSNIESNTVALCVGESSTLTALPGDFPRYIWSYNGTIITGESSSTLENVTQVGTYKVEVDFGSCNAFYNFDSATVEVIDFNKTTVRINESSPQQFCPSDVKILTTSVTDPGFTYEWFKDGILIPEFDGPSEILPQSNFAGTYTVNVIGTETCSILTDPVEVINLGSDILTQPPPQIMILPTQISLTLEITTNAPLSGSTIEWFRNGISFQGVLPISDPGALSITVTDPGVYSASLFANDVCMDTLETTTEVFEPVGFKTVITNLLNCEEGTGSLGLENLYGITDTGIEVPITTDQYTFFDFEWFLGTQSTGVTETTFSVTEDNIGEIYALEATLRGAAFDTARSNDLTVEFLGNNVVISASPAFIPFGENSTLSVSQSTSYMYEWFRVVDGENELIVDGTTNDGSITGQGTNAIVTDMTGQYFVRITVADCIIDSQPIVISNAAGKSEIIPNIVTPNNDGINDNWLLPPSLFNQQDVEVTIYTSRGQVDYTSVNYQNNWPVENSKSLGQDPLYYYIITKNNSVIRKGSITVMR</sequence>
<name>A0A918JWG5_9FLAO</name>
<evidence type="ECO:0000313" key="1">
    <source>
        <dbReference type="EMBL" id="GGX19685.1"/>
    </source>
</evidence>
<accession>A0A918JWG5</accession>